<keyword evidence="6" id="KW-1015">Disulfide bond</keyword>
<dbReference type="InterPro" id="IPR043129">
    <property type="entry name" value="ATPase_NBD"/>
</dbReference>
<accession>A0A5B9Y4W8</accession>
<gene>
    <name evidence="10" type="primary">rhaB</name>
    <name evidence="10" type="ORF">SCHIN_v1c08050</name>
</gene>
<dbReference type="GO" id="GO:0005829">
    <property type="term" value="C:cytosol"/>
    <property type="evidence" value="ECO:0007669"/>
    <property type="project" value="TreeGrafter"/>
</dbReference>
<evidence type="ECO:0000256" key="3">
    <source>
        <dbReference type="ARBA" id="ARBA00022741"/>
    </source>
</evidence>
<dbReference type="Proteomes" id="UP000323144">
    <property type="component" value="Chromosome"/>
</dbReference>
<evidence type="ECO:0000256" key="1">
    <source>
        <dbReference type="ARBA" id="ARBA00009156"/>
    </source>
</evidence>
<protein>
    <submittedName>
        <fullName evidence="10">Rhamnulokinase</fullName>
    </submittedName>
</protein>
<keyword evidence="4 10" id="KW-0418">Kinase</keyword>
<evidence type="ECO:0000313" key="11">
    <source>
        <dbReference type="Proteomes" id="UP000323144"/>
    </source>
</evidence>
<keyword evidence="2" id="KW-0808">Transferase</keyword>
<keyword evidence="7" id="KW-0684">Rhamnose metabolism</keyword>
<dbReference type="SUPFAM" id="SSF53067">
    <property type="entry name" value="Actin-like ATPase domain"/>
    <property type="match status" value="2"/>
</dbReference>
<dbReference type="Pfam" id="PF02782">
    <property type="entry name" value="FGGY_C"/>
    <property type="match status" value="1"/>
</dbReference>
<sequence length="485" mass="55842">MNNYICLDIGASSGKMSLAKLVDGKIVFEKLHVFKNLMIKKAGEYFWDVDSFFSEIIIGLKKAKSAGIDNCYLGIDTWGVDYVSLNEKGERVMGAYSYRDNRTVDFFKKHKGVFDKETMYLETGIVSHEFNTVYQLYVQKIWEQEEVKKILLMPDYFIYRLTGEMIAEATNLSTTQLFDIDKKDFIPEILEKLKIDKSLFGRVVYPGEEIGFIKEELIEEYDLPKCKVIAVASHDTSSAIASAPLETEDDVFISSGTWSLLGIESKERIINKLTFKSGFTNQLGVEDSITFLKNIAGMWILQEIENNLSNKFDIEELLNEALKNDSFNYIMDCEDIRYLNPENMIFEIWKYFEQTRQNIPHNIGALIRCVVDSLALCYYDNIKQLCELTNKEINKIYILGGGSRNKILNQEVANISKKIVVAGPSDATMIGNVIVQMIAKNEIKDIKEARKIIKESFEIETYRPDGEDYKYVINKYNLIKEMRKE</sequence>
<organism evidence="10 11">
    <name type="scientific">Spiroplasma chinense</name>
    <dbReference type="NCBI Taxonomy" id="216932"/>
    <lineage>
        <taxon>Bacteria</taxon>
        <taxon>Bacillati</taxon>
        <taxon>Mycoplasmatota</taxon>
        <taxon>Mollicutes</taxon>
        <taxon>Entomoplasmatales</taxon>
        <taxon>Spiroplasmataceae</taxon>
        <taxon>Spiroplasma</taxon>
    </lineage>
</organism>
<dbReference type="InterPro" id="IPR018484">
    <property type="entry name" value="FGGY_N"/>
</dbReference>
<dbReference type="AlphaFoldDB" id="A0A5B9Y4W8"/>
<feature type="domain" description="Carbohydrate kinase FGGY N-terminal" evidence="8">
    <location>
        <begin position="4"/>
        <end position="239"/>
    </location>
</feature>
<dbReference type="GO" id="GO:0006071">
    <property type="term" value="P:glycerol metabolic process"/>
    <property type="evidence" value="ECO:0007669"/>
    <property type="project" value="TreeGrafter"/>
</dbReference>
<dbReference type="PANTHER" id="PTHR10196:SF93">
    <property type="entry name" value="L-RHAMNULOKINASE"/>
    <property type="match status" value="1"/>
</dbReference>
<dbReference type="PANTHER" id="PTHR10196">
    <property type="entry name" value="SUGAR KINASE"/>
    <property type="match status" value="1"/>
</dbReference>
<dbReference type="GO" id="GO:0008993">
    <property type="term" value="F:rhamnulokinase activity"/>
    <property type="evidence" value="ECO:0007669"/>
    <property type="project" value="InterPro"/>
</dbReference>
<dbReference type="GO" id="GO:0004370">
    <property type="term" value="F:glycerol kinase activity"/>
    <property type="evidence" value="ECO:0007669"/>
    <property type="project" value="TreeGrafter"/>
</dbReference>
<dbReference type="InterPro" id="IPR018485">
    <property type="entry name" value="FGGY_C"/>
</dbReference>
<reference evidence="10 11" key="1">
    <citation type="submission" date="2019-08" db="EMBL/GenBank/DDBJ databases">
        <title>Complete genome sequence of Spiroplasma chinense CCH (DSM 19755).</title>
        <authorList>
            <person name="Shen H.-Y."/>
            <person name="Lin Y.-C."/>
            <person name="Chou L."/>
            <person name="Kuo C.-H."/>
        </authorList>
    </citation>
    <scope>NUCLEOTIDE SEQUENCE [LARGE SCALE GENOMIC DNA]</scope>
    <source>
        <strain evidence="10 11">CCH</strain>
    </source>
</reference>
<dbReference type="KEGG" id="schi:SCHIN_v1c08050"/>
<dbReference type="Gene3D" id="3.30.420.40">
    <property type="match status" value="2"/>
</dbReference>
<dbReference type="EMBL" id="CP043026">
    <property type="protein sequence ID" value="QEH62000.1"/>
    <property type="molecule type" value="Genomic_DNA"/>
</dbReference>
<dbReference type="Pfam" id="PF00370">
    <property type="entry name" value="FGGY_N"/>
    <property type="match status" value="1"/>
</dbReference>
<comment type="similarity">
    <text evidence="1">Belongs to the FGGY kinase family.</text>
</comment>
<evidence type="ECO:0000259" key="9">
    <source>
        <dbReference type="Pfam" id="PF02782"/>
    </source>
</evidence>
<dbReference type="InterPro" id="IPR013449">
    <property type="entry name" value="Rhamnulokinase"/>
</dbReference>
<dbReference type="CDD" id="cd07771">
    <property type="entry name" value="ASKHA_NBD_FGGY_RhaB-like"/>
    <property type="match status" value="1"/>
</dbReference>
<evidence type="ECO:0000256" key="5">
    <source>
        <dbReference type="ARBA" id="ARBA00022840"/>
    </source>
</evidence>
<evidence type="ECO:0000256" key="7">
    <source>
        <dbReference type="ARBA" id="ARBA00023308"/>
    </source>
</evidence>
<dbReference type="RefSeq" id="WP_166508372.1">
    <property type="nucleotide sequence ID" value="NZ_CP043026.1"/>
</dbReference>
<evidence type="ECO:0000256" key="2">
    <source>
        <dbReference type="ARBA" id="ARBA00022679"/>
    </source>
</evidence>
<proteinExistence type="inferred from homology"/>
<keyword evidence="5" id="KW-0067">ATP-binding</keyword>
<name>A0A5B9Y4W8_9MOLU</name>
<dbReference type="GO" id="GO:0005524">
    <property type="term" value="F:ATP binding"/>
    <property type="evidence" value="ECO:0007669"/>
    <property type="project" value="UniProtKB-KW"/>
</dbReference>
<evidence type="ECO:0000256" key="6">
    <source>
        <dbReference type="ARBA" id="ARBA00023157"/>
    </source>
</evidence>
<feature type="domain" description="Carbohydrate kinase FGGY C-terminal" evidence="9">
    <location>
        <begin position="252"/>
        <end position="439"/>
    </location>
</feature>
<keyword evidence="3" id="KW-0547">Nucleotide-binding</keyword>
<evidence type="ECO:0000256" key="4">
    <source>
        <dbReference type="ARBA" id="ARBA00022777"/>
    </source>
</evidence>
<dbReference type="GO" id="GO:0019301">
    <property type="term" value="P:rhamnose catabolic process"/>
    <property type="evidence" value="ECO:0007669"/>
    <property type="project" value="InterPro"/>
</dbReference>
<keyword evidence="11" id="KW-1185">Reference proteome</keyword>
<evidence type="ECO:0000313" key="10">
    <source>
        <dbReference type="EMBL" id="QEH62000.1"/>
    </source>
</evidence>
<evidence type="ECO:0000259" key="8">
    <source>
        <dbReference type="Pfam" id="PF00370"/>
    </source>
</evidence>